<comment type="similarity">
    <text evidence="6">Belongs to the cytochrome c oxidase subunit 6A family.</text>
</comment>
<reference evidence="10" key="2">
    <citation type="submission" date="2025-04" db="UniProtKB">
        <authorList>
            <consortium name="RefSeq"/>
        </authorList>
    </citation>
    <scope>IDENTIFICATION</scope>
    <source>
        <strain evidence="10">DH4</strain>
        <tissue evidence="10">Whole body</tissue>
    </source>
</reference>
<feature type="compositionally biased region" description="Basic and acidic residues" evidence="7">
    <location>
        <begin position="380"/>
        <end position="390"/>
    </location>
</feature>
<dbReference type="Gene3D" id="4.10.95.10">
    <property type="entry name" value="Cytochrome c oxidase, subunit VIa"/>
    <property type="match status" value="1"/>
</dbReference>
<dbReference type="Proteomes" id="UP000005203">
    <property type="component" value="Linkage group LG3"/>
</dbReference>
<feature type="region of interest" description="Disordered" evidence="7">
    <location>
        <begin position="363"/>
        <end position="390"/>
    </location>
</feature>
<dbReference type="KEGG" id="ame:100578821"/>
<keyword evidence="9" id="KW-1185">Reference proteome</keyword>
<keyword evidence="2" id="KW-0999">Mitochondrion inner membrane</keyword>
<evidence type="ECO:0000313" key="10">
    <source>
        <dbReference type="RefSeq" id="XP_026295425.1"/>
    </source>
</evidence>
<dbReference type="SUPFAM" id="SSF81411">
    <property type="entry name" value="Mitochondrial cytochrome c oxidase subunit VIa"/>
    <property type="match status" value="1"/>
</dbReference>
<keyword evidence="3" id="KW-0809">Transit peptide</keyword>
<dbReference type="PANTHER" id="PTHR11504">
    <property type="entry name" value="CYTOCHROME C OXIDASE POLYPEPTIDE VIA"/>
    <property type="match status" value="1"/>
</dbReference>
<sequence length="390" mass="46177">MTKEFVILKVLTSCNRIIESALIKPNTEMLFLTKTRSFVNKERENWSREYRCQDVKNCLDDILKYESKEKLPMINGEYAIGITQNFHFTYYNHRRHIKNQRNSCFCLKKKFNDSDVLQLKFVSERNRYVNNHEYCDEMKMYAERRAFLFNNGSSIFLRPLAPIYHSWKFSKKFCPSAKYHTSCIQNSILKFYSSMKNPFYEKSLCKDLCKTEARFYSKNIRNYSKKSPCDKSKLKDCDKIKLEKFAKQEIPKCCSEDPYACKKPEHMQECIKPITKCLPPVGDTSFICTSTSCPNIEDFCPPEVYGHEEKIWQILSAIGLLSVAIMSCYVYSKSKDWDKEERPEFRDVPYMRRIVKPFPWGDGKHTLFHNPKRNPISPHGYEENKNPKKN</sequence>
<dbReference type="GO" id="GO:0005743">
    <property type="term" value="C:mitochondrial inner membrane"/>
    <property type="evidence" value="ECO:0007669"/>
    <property type="project" value="UniProtKB-SubCell"/>
</dbReference>
<evidence type="ECO:0000256" key="3">
    <source>
        <dbReference type="ARBA" id="ARBA00022946"/>
    </source>
</evidence>
<dbReference type="RefSeq" id="XP_026295425.1">
    <property type="nucleotide sequence ID" value="XM_026439640.1"/>
</dbReference>
<proteinExistence type="inferred from homology"/>
<dbReference type="GeneID" id="100578821"/>
<dbReference type="AlphaFoldDB" id="A0A7M7L5B8"/>
<protein>
    <submittedName>
        <fullName evidence="10">Uncharacterized protein LOC100578821</fullName>
    </submittedName>
</protein>
<dbReference type="GO" id="GO:0006123">
    <property type="term" value="P:mitochondrial electron transport, cytochrome c to oxygen"/>
    <property type="evidence" value="ECO:0007669"/>
    <property type="project" value="TreeGrafter"/>
</dbReference>
<reference evidence="8" key="1">
    <citation type="submission" date="2021-01" db="UniProtKB">
        <authorList>
            <consortium name="EnsemblMetazoa"/>
        </authorList>
    </citation>
    <scope>IDENTIFICATION</scope>
    <source>
        <strain evidence="8">DH4</strain>
    </source>
</reference>
<evidence type="ECO:0000256" key="6">
    <source>
        <dbReference type="RuleBase" id="RU004396"/>
    </source>
</evidence>
<evidence type="ECO:0000256" key="5">
    <source>
        <dbReference type="ARBA" id="ARBA00023136"/>
    </source>
</evidence>
<dbReference type="OrthoDB" id="18453at2759"/>
<keyword evidence="4" id="KW-0496">Mitochondrion</keyword>
<gene>
    <name evidence="10" type="primary">LOC100578821</name>
</gene>
<accession>A0A7M7L5B8</accession>
<dbReference type="EnsemblMetazoa" id="XM_026439640">
    <property type="protein sequence ID" value="XP_026295425"/>
    <property type="gene ID" value="LOC100578821"/>
</dbReference>
<evidence type="ECO:0000256" key="1">
    <source>
        <dbReference type="ARBA" id="ARBA00004273"/>
    </source>
</evidence>
<evidence type="ECO:0000256" key="2">
    <source>
        <dbReference type="ARBA" id="ARBA00022792"/>
    </source>
</evidence>
<evidence type="ECO:0000313" key="8">
    <source>
        <dbReference type="EnsemblMetazoa" id="XP_026295425"/>
    </source>
</evidence>
<dbReference type="GO" id="GO:0030234">
    <property type="term" value="F:enzyme regulator activity"/>
    <property type="evidence" value="ECO:0007669"/>
    <property type="project" value="TreeGrafter"/>
</dbReference>
<dbReference type="Pfam" id="PF02046">
    <property type="entry name" value="COX6A"/>
    <property type="match status" value="1"/>
</dbReference>
<evidence type="ECO:0000313" key="9">
    <source>
        <dbReference type="Proteomes" id="UP000005203"/>
    </source>
</evidence>
<dbReference type="PANTHER" id="PTHR11504:SF0">
    <property type="entry name" value="CYTOCHROME C OXIDASE SUBUNIT"/>
    <property type="match status" value="1"/>
</dbReference>
<accession>A0A8B8GUM9</accession>
<keyword evidence="5" id="KW-0472">Membrane</keyword>
<organism evidence="8">
    <name type="scientific">Apis mellifera</name>
    <name type="common">Honeybee</name>
    <dbReference type="NCBI Taxonomy" id="7460"/>
    <lineage>
        <taxon>Eukaryota</taxon>
        <taxon>Metazoa</taxon>
        <taxon>Ecdysozoa</taxon>
        <taxon>Arthropoda</taxon>
        <taxon>Hexapoda</taxon>
        <taxon>Insecta</taxon>
        <taxon>Pterygota</taxon>
        <taxon>Neoptera</taxon>
        <taxon>Endopterygota</taxon>
        <taxon>Hymenoptera</taxon>
        <taxon>Apocrita</taxon>
        <taxon>Aculeata</taxon>
        <taxon>Apoidea</taxon>
        <taxon>Anthophila</taxon>
        <taxon>Apidae</taxon>
        <taxon>Apis</taxon>
    </lineage>
</organism>
<evidence type="ECO:0000256" key="4">
    <source>
        <dbReference type="ARBA" id="ARBA00023128"/>
    </source>
</evidence>
<dbReference type="InterPro" id="IPR036418">
    <property type="entry name" value="Cyt_c_oxidase_su6a_sf"/>
</dbReference>
<evidence type="ECO:0000256" key="7">
    <source>
        <dbReference type="SAM" id="MobiDB-lite"/>
    </source>
</evidence>
<name>A0A7M7L5B8_APIME</name>
<comment type="subcellular location">
    <subcellularLocation>
        <location evidence="1">Mitochondrion inner membrane</location>
    </subcellularLocation>
</comment>
<dbReference type="InterPro" id="IPR001349">
    <property type="entry name" value="Cyt_c_oxidase_su6a"/>
</dbReference>